<keyword evidence="3" id="KW-1185">Reference proteome</keyword>
<gene>
    <name evidence="2" type="ORF">KOW79_019025</name>
</gene>
<comment type="caution">
    <text evidence="2">The sequence shown here is derived from an EMBL/GenBank/DDBJ whole genome shotgun (WGS) entry which is preliminary data.</text>
</comment>
<dbReference type="EMBL" id="JAHKSW010000023">
    <property type="protein sequence ID" value="KAG7317990.1"/>
    <property type="molecule type" value="Genomic_DNA"/>
</dbReference>
<sequence length="249" mass="29059">MEDKEQIKHTAAIVLGCLESVSSFASTFNPLFGIVTKLVGAVRKGLVEDDTHKLEKDFQQIHDKLESISVQNKQLLDQTRISEINANYGQLEKNIETQYKAFKNMVDSIRKNPDNDEVYKEDFKNIYRIQGSFQNLLMYYNSIMEKQGSFERPLLKYYLEESKKVYGERNKKFMEAKCAHLTNLFYIGLIALMAYYVVTGDDEEEFQKEWGQKRFLTKKVTCWIASLNTLHELFTNTRKSVAQLTYHVV</sequence>
<dbReference type="InterPro" id="IPR039051">
    <property type="entry name" value="SE-CTX-like"/>
</dbReference>
<feature type="transmembrane region" description="Helical" evidence="1">
    <location>
        <begin position="178"/>
        <end position="198"/>
    </location>
</feature>
<keyword evidence="1" id="KW-0812">Transmembrane</keyword>
<proteinExistence type="predicted"/>
<protein>
    <recommendedName>
        <fullName evidence="4">Rapunzel</fullName>
    </recommendedName>
</protein>
<evidence type="ECO:0000313" key="3">
    <source>
        <dbReference type="Proteomes" id="UP000824219"/>
    </source>
</evidence>
<keyword evidence="1" id="KW-0472">Membrane</keyword>
<accession>A0A9D3SBX9</accession>
<keyword evidence="1" id="KW-1133">Transmembrane helix</keyword>
<dbReference type="OrthoDB" id="8669469at2759"/>
<name>A0A9D3SBX9_9TELE</name>
<dbReference type="PANTHER" id="PTHR40472">
    <property type="entry name" value="RICIN B-TYPE LECTIN DOMAIN-CONTAINING PROTEIN"/>
    <property type="match status" value="1"/>
</dbReference>
<reference evidence="2 3" key="1">
    <citation type="submission" date="2021-06" db="EMBL/GenBank/DDBJ databases">
        <title>Chromosome-level genome assembly of the red-tail catfish (Hemibagrus wyckioides).</title>
        <authorList>
            <person name="Shao F."/>
        </authorList>
    </citation>
    <scope>NUCLEOTIDE SEQUENCE [LARGE SCALE GENOMIC DNA]</scope>
    <source>
        <strain evidence="2">EC202008001</strain>
        <tissue evidence="2">Blood</tissue>
    </source>
</reference>
<organism evidence="2 3">
    <name type="scientific">Hemibagrus wyckioides</name>
    <dbReference type="NCBI Taxonomy" id="337641"/>
    <lineage>
        <taxon>Eukaryota</taxon>
        <taxon>Metazoa</taxon>
        <taxon>Chordata</taxon>
        <taxon>Craniata</taxon>
        <taxon>Vertebrata</taxon>
        <taxon>Euteleostomi</taxon>
        <taxon>Actinopterygii</taxon>
        <taxon>Neopterygii</taxon>
        <taxon>Teleostei</taxon>
        <taxon>Ostariophysi</taxon>
        <taxon>Siluriformes</taxon>
        <taxon>Bagridae</taxon>
        <taxon>Hemibagrus</taxon>
    </lineage>
</organism>
<evidence type="ECO:0008006" key="4">
    <source>
        <dbReference type="Google" id="ProtNLM"/>
    </source>
</evidence>
<dbReference type="PANTHER" id="PTHR40472:SF8">
    <property type="entry name" value="RAPUNZEL 2"/>
    <property type="match status" value="1"/>
</dbReference>
<dbReference type="AlphaFoldDB" id="A0A9D3SBX9"/>
<dbReference type="Proteomes" id="UP000824219">
    <property type="component" value="Linkage Group LG23"/>
</dbReference>
<evidence type="ECO:0000256" key="1">
    <source>
        <dbReference type="SAM" id="Phobius"/>
    </source>
</evidence>
<evidence type="ECO:0000313" key="2">
    <source>
        <dbReference type="EMBL" id="KAG7317990.1"/>
    </source>
</evidence>